<sequence>MALGREHELHTRRRGRNLGLGLTLLAFVAVVFGLTLAKIGGGGGMQAFDHAPRSELVPETGK</sequence>
<dbReference type="Proteomes" id="UP001553161">
    <property type="component" value="Unassembled WGS sequence"/>
</dbReference>
<keyword evidence="2" id="KW-0812">Transmembrane</keyword>
<evidence type="ECO:0000313" key="4">
    <source>
        <dbReference type="Proteomes" id="UP001553161"/>
    </source>
</evidence>
<evidence type="ECO:0000256" key="2">
    <source>
        <dbReference type="SAM" id="Phobius"/>
    </source>
</evidence>
<dbReference type="EMBL" id="JBFBVU010000001">
    <property type="protein sequence ID" value="MEV8465249.1"/>
    <property type="molecule type" value="Genomic_DNA"/>
</dbReference>
<gene>
    <name evidence="3" type="ORF">AB0T83_00455</name>
</gene>
<keyword evidence="4" id="KW-1185">Reference proteome</keyword>
<feature type="transmembrane region" description="Helical" evidence="2">
    <location>
        <begin position="20"/>
        <end position="39"/>
    </location>
</feature>
<evidence type="ECO:0008006" key="5">
    <source>
        <dbReference type="Google" id="ProtNLM"/>
    </source>
</evidence>
<evidence type="ECO:0000256" key="1">
    <source>
        <dbReference type="SAM" id="MobiDB-lite"/>
    </source>
</evidence>
<protein>
    <recommendedName>
        <fullName evidence="5">Cytochrome C oxidase assembly protein</fullName>
    </recommendedName>
</protein>
<dbReference type="RefSeq" id="WP_366190618.1">
    <property type="nucleotide sequence ID" value="NZ_JBFBVU010000001.1"/>
</dbReference>
<reference evidence="3 4" key="1">
    <citation type="submission" date="2024-07" db="EMBL/GenBank/DDBJ databases">
        <authorList>
            <person name="Kang M."/>
        </authorList>
    </citation>
    <scope>NUCLEOTIDE SEQUENCE [LARGE SCALE GENOMIC DNA]</scope>
    <source>
        <strain evidence="3 4">DFM31</strain>
    </source>
</reference>
<accession>A0ABV3L131</accession>
<keyword evidence="2" id="KW-0472">Membrane</keyword>
<proteinExistence type="predicted"/>
<evidence type="ECO:0000313" key="3">
    <source>
        <dbReference type="EMBL" id="MEV8465249.1"/>
    </source>
</evidence>
<feature type="region of interest" description="Disordered" evidence="1">
    <location>
        <begin position="42"/>
        <end position="62"/>
    </location>
</feature>
<name>A0ABV3L131_9RHOB</name>
<keyword evidence="2" id="KW-1133">Transmembrane helix</keyword>
<comment type="caution">
    <text evidence="3">The sequence shown here is derived from an EMBL/GenBank/DDBJ whole genome shotgun (WGS) entry which is preliminary data.</text>
</comment>
<organism evidence="3 4">
    <name type="scientific">Meridianimarinicoccus marinus</name>
    <dbReference type="NCBI Taxonomy" id="3231483"/>
    <lineage>
        <taxon>Bacteria</taxon>
        <taxon>Pseudomonadati</taxon>
        <taxon>Pseudomonadota</taxon>
        <taxon>Alphaproteobacteria</taxon>
        <taxon>Rhodobacterales</taxon>
        <taxon>Paracoccaceae</taxon>
        <taxon>Meridianimarinicoccus</taxon>
    </lineage>
</organism>